<feature type="transmembrane region" description="Helical" evidence="6">
    <location>
        <begin position="192"/>
        <end position="209"/>
    </location>
</feature>
<keyword evidence="2" id="KW-1003">Cell membrane</keyword>
<dbReference type="Proteomes" id="UP000199296">
    <property type="component" value="Unassembled WGS sequence"/>
</dbReference>
<evidence type="ECO:0000256" key="3">
    <source>
        <dbReference type="ARBA" id="ARBA00022692"/>
    </source>
</evidence>
<dbReference type="AlphaFoldDB" id="A0A1G7X806"/>
<evidence type="ECO:0000313" key="7">
    <source>
        <dbReference type="EMBL" id="SDG80263.1"/>
    </source>
</evidence>
<dbReference type="GO" id="GO:0005886">
    <property type="term" value="C:plasma membrane"/>
    <property type="evidence" value="ECO:0007669"/>
    <property type="project" value="UniProtKB-SubCell"/>
</dbReference>
<feature type="transmembrane region" description="Helical" evidence="6">
    <location>
        <begin position="6"/>
        <end position="27"/>
    </location>
</feature>
<dbReference type="STRING" id="470826.SAMN04488027_107146"/>
<evidence type="ECO:0000256" key="2">
    <source>
        <dbReference type="ARBA" id="ARBA00022475"/>
    </source>
</evidence>
<keyword evidence="3 6" id="KW-0812">Transmembrane</keyword>
<organism evidence="7 8">
    <name type="scientific">Psychroflexus sediminis</name>
    <dbReference type="NCBI Taxonomy" id="470826"/>
    <lineage>
        <taxon>Bacteria</taxon>
        <taxon>Pseudomonadati</taxon>
        <taxon>Bacteroidota</taxon>
        <taxon>Flavobacteriia</taxon>
        <taxon>Flavobacteriales</taxon>
        <taxon>Flavobacteriaceae</taxon>
        <taxon>Psychroflexus</taxon>
    </lineage>
</organism>
<sequence>MLQDILSGIPLGFFLAFMVGPAFFVLLETAAMRGFRAALAFDIGVIVADVVFIFIAYFSTNQLLRSIKDDPALFIFGGSILTIYGIIAYIKARRATYTQADFEVQKLKRKDFFGIVIKGFLLNFINIGVLGFWLGLLIIFGPSLEMEGSRLIVFFTSIIVTYLVVDIFKILLAKRLNKKLTPKRITLFKKGISFLLIVFGIILILRGVMPEQMNDIEDNFENTAMNSKAKKVVEEVVKPF</sequence>
<dbReference type="EMBL" id="FNCW01000007">
    <property type="protein sequence ID" value="SDG80263.1"/>
    <property type="molecule type" value="Genomic_DNA"/>
</dbReference>
<keyword evidence="5 6" id="KW-0472">Membrane</keyword>
<dbReference type="PANTHER" id="PTHR30086">
    <property type="entry name" value="ARGININE EXPORTER PROTEIN ARGO"/>
    <property type="match status" value="1"/>
</dbReference>
<keyword evidence="4 6" id="KW-1133">Transmembrane helix</keyword>
<dbReference type="GO" id="GO:0015171">
    <property type="term" value="F:amino acid transmembrane transporter activity"/>
    <property type="evidence" value="ECO:0007669"/>
    <property type="project" value="TreeGrafter"/>
</dbReference>
<dbReference type="OrthoDB" id="679767at2"/>
<dbReference type="Pfam" id="PF01810">
    <property type="entry name" value="LysE"/>
    <property type="match status" value="1"/>
</dbReference>
<name>A0A1G7X806_9FLAO</name>
<feature type="transmembrane region" description="Helical" evidence="6">
    <location>
        <begin position="152"/>
        <end position="172"/>
    </location>
</feature>
<evidence type="ECO:0000256" key="5">
    <source>
        <dbReference type="ARBA" id="ARBA00023136"/>
    </source>
</evidence>
<gene>
    <name evidence="7" type="ORF">SAMN04488027_107146</name>
</gene>
<comment type="subcellular location">
    <subcellularLocation>
        <location evidence="1">Cell membrane</location>
        <topology evidence="1">Multi-pass membrane protein</topology>
    </subcellularLocation>
</comment>
<reference evidence="7 8" key="1">
    <citation type="submission" date="2016-10" db="EMBL/GenBank/DDBJ databases">
        <authorList>
            <person name="de Groot N.N."/>
        </authorList>
    </citation>
    <scope>NUCLEOTIDE SEQUENCE [LARGE SCALE GENOMIC DNA]</scope>
    <source>
        <strain evidence="7 8">DSM 19803</strain>
    </source>
</reference>
<evidence type="ECO:0000256" key="6">
    <source>
        <dbReference type="SAM" id="Phobius"/>
    </source>
</evidence>
<proteinExistence type="predicted"/>
<dbReference type="InterPro" id="IPR001123">
    <property type="entry name" value="LeuE-type"/>
</dbReference>
<feature type="transmembrane region" description="Helical" evidence="6">
    <location>
        <begin position="72"/>
        <end position="92"/>
    </location>
</feature>
<feature type="transmembrane region" description="Helical" evidence="6">
    <location>
        <begin position="112"/>
        <end position="140"/>
    </location>
</feature>
<dbReference type="PANTHER" id="PTHR30086:SF20">
    <property type="entry name" value="ARGININE EXPORTER PROTEIN ARGO-RELATED"/>
    <property type="match status" value="1"/>
</dbReference>
<dbReference type="RefSeq" id="WP_093368070.1">
    <property type="nucleotide sequence ID" value="NZ_FNCW01000007.1"/>
</dbReference>
<evidence type="ECO:0000256" key="1">
    <source>
        <dbReference type="ARBA" id="ARBA00004651"/>
    </source>
</evidence>
<protein>
    <submittedName>
        <fullName evidence="7">Threonine/homoserine/homoserine lactone efflux protein</fullName>
    </submittedName>
</protein>
<keyword evidence="8" id="KW-1185">Reference proteome</keyword>
<accession>A0A1G7X806</accession>
<evidence type="ECO:0000313" key="8">
    <source>
        <dbReference type="Proteomes" id="UP000199296"/>
    </source>
</evidence>
<feature type="transmembrane region" description="Helical" evidence="6">
    <location>
        <begin position="39"/>
        <end position="60"/>
    </location>
</feature>
<evidence type="ECO:0000256" key="4">
    <source>
        <dbReference type="ARBA" id="ARBA00022989"/>
    </source>
</evidence>